<keyword evidence="3" id="KW-0012">Acyltransferase</keyword>
<dbReference type="PANTHER" id="PTHR42681:SF1">
    <property type="entry name" value="MALONYL-COA-ACYL CARRIER PROTEIN TRANSACYLASE, MITOCHONDRIAL"/>
    <property type="match status" value="1"/>
</dbReference>
<dbReference type="SUPFAM" id="SSF55048">
    <property type="entry name" value="Probable ACP-binding domain of malonyl-CoA ACP transacylase"/>
    <property type="match status" value="1"/>
</dbReference>
<dbReference type="SUPFAM" id="SSF52151">
    <property type="entry name" value="FabD/lysophospholipase-like"/>
    <property type="match status" value="1"/>
</dbReference>
<dbReference type="Pfam" id="PF00698">
    <property type="entry name" value="Acyl_transf_1"/>
    <property type="match status" value="1"/>
</dbReference>
<evidence type="ECO:0000313" key="6">
    <source>
        <dbReference type="EMBL" id="AKO69810.1"/>
    </source>
</evidence>
<dbReference type="PANTHER" id="PTHR42681">
    <property type="entry name" value="MALONYL-COA-ACYL CARRIER PROTEIN TRANSACYLASE, MITOCHONDRIAL"/>
    <property type="match status" value="1"/>
</dbReference>
<dbReference type="InterPro" id="IPR016035">
    <property type="entry name" value="Acyl_Trfase/lysoPLipase"/>
</dbReference>
<dbReference type="EC" id="2.3.1.39" evidence="1"/>
<proteinExistence type="evidence at transcript level"/>
<sequence>MRTSILASRGTLKSSALRGPRATSVSSASCESVKVLANAASASRAYSQQTVLESSKNDFVLVFPGQGSQAVGRAQPWINSFESIVQPVFDEVDEALQARVCNDLLLKGPQSDLDMTENAQPAILALSIAVSRVVEHERGISASSPHCKMAMGHSLGEFTAMVATGALELTDAVKIVRARGRAMQAASDNFLKTASEKPGFAMLALMPIGFDDAAAACKLALEEFESDGQVCQVANANSPKQVVISGTSQAVERAASIAKEKFRARRATPLRVSAPFHCELMAAARPALSEALNSAKSWRHPDVPIISNVTAKPVLSVDDLRELALEQLTSTVRWDSCVHTALQGASHASFIEMGGKVLSPLISSIGGKEVRTFAVNDVIDIPTAEDFSDIM</sequence>
<accession>A0A0H4J9K5</accession>
<evidence type="ECO:0000259" key="5">
    <source>
        <dbReference type="SMART" id="SM00827"/>
    </source>
</evidence>
<evidence type="ECO:0000256" key="2">
    <source>
        <dbReference type="ARBA" id="ARBA00022679"/>
    </source>
</evidence>
<keyword evidence="2" id="KW-0808">Transferase</keyword>
<dbReference type="Gene3D" id="3.40.366.10">
    <property type="entry name" value="Malonyl-Coenzyme A Acyl Carrier Protein, domain 2"/>
    <property type="match status" value="1"/>
</dbReference>
<dbReference type="SMART" id="SM00827">
    <property type="entry name" value="PKS_AT"/>
    <property type="match status" value="1"/>
</dbReference>
<comment type="catalytic activity">
    <reaction evidence="4">
        <text>holo-[ACP] + malonyl-CoA = malonyl-[ACP] + CoA</text>
        <dbReference type="Rhea" id="RHEA:41792"/>
        <dbReference type="Rhea" id="RHEA-COMP:9623"/>
        <dbReference type="Rhea" id="RHEA-COMP:9685"/>
        <dbReference type="ChEBI" id="CHEBI:57287"/>
        <dbReference type="ChEBI" id="CHEBI:57384"/>
        <dbReference type="ChEBI" id="CHEBI:64479"/>
        <dbReference type="ChEBI" id="CHEBI:78449"/>
        <dbReference type="EC" id="2.3.1.39"/>
    </reaction>
</comment>
<dbReference type="Gene3D" id="3.30.70.250">
    <property type="entry name" value="Malonyl-CoA ACP transacylase, ACP-binding"/>
    <property type="match status" value="1"/>
</dbReference>
<name>A0A0H4J9K5_9STRA</name>
<reference evidence="6" key="1">
    <citation type="submission" date="2015-03" db="EMBL/GenBank/DDBJ databases">
        <authorList>
            <person name="Yu X."/>
            <person name="Wang Z."/>
        </authorList>
    </citation>
    <scope>NUCLEOTIDE SEQUENCE</scope>
</reference>
<dbReference type="InterPro" id="IPR016036">
    <property type="entry name" value="Malonyl_transacylase_ACP-bd"/>
</dbReference>
<evidence type="ECO:0000256" key="3">
    <source>
        <dbReference type="ARBA" id="ARBA00023315"/>
    </source>
</evidence>
<organism evidence="6">
    <name type="scientific">Aurantiochytrium sp. YLH70</name>
    <dbReference type="NCBI Taxonomy" id="1638928"/>
    <lineage>
        <taxon>Eukaryota</taxon>
        <taxon>Sar</taxon>
        <taxon>Stramenopiles</taxon>
        <taxon>Bigyra</taxon>
        <taxon>Labyrinthulomycetes</taxon>
        <taxon>Thraustochytrida</taxon>
        <taxon>Thraustochytriidae</taxon>
        <taxon>Aurantiochytrium</taxon>
    </lineage>
</organism>
<dbReference type="EMBL" id="KP890841">
    <property type="protein sequence ID" value="AKO69810.1"/>
    <property type="molecule type" value="mRNA"/>
</dbReference>
<dbReference type="AlphaFoldDB" id="A0A0H4J9K5"/>
<dbReference type="GO" id="GO:0005739">
    <property type="term" value="C:mitochondrion"/>
    <property type="evidence" value="ECO:0007669"/>
    <property type="project" value="TreeGrafter"/>
</dbReference>
<evidence type="ECO:0000256" key="4">
    <source>
        <dbReference type="ARBA" id="ARBA00048462"/>
    </source>
</evidence>
<gene>
    <name evidence="6" type="primary">fabD</name>
</gene>
<dbReference type="InterPro" id="IPR014043">
    <property type="entry name" value="Acyl_transferase_dom"/>
</dbReference>
<feature type="domain" description="Malonyl-CoA:ACP transacylase (MAT)" evidence="5">
    <location>
        <begin position="62"/>
        <end position="386"/>
    </location>
</feature>
<dbReference type="GO" id="GO:0004314">
    <property type="term" value="F:[acyl-carrier-protein] S-malonyltransferase activity"/>
    <property type="evidence" value="ECO:0007669"/>
    <property type="project" value="UniProtKB-EC"/>
</dbReference>
<dbReference type="GO" id="GO:0006633">
    <property type="term" value="P:fatty acid biosynthetic process"/>
    <property type="evidence" value="ECO:0007669"/>
    <property type="project" value="TreeGrafter"/>
</dbReference>
<dbReference type="InterPro" id="IPR001227">
    <property type="entry name" value="Ac_transferase_dom_sf"/>
</dbReference>
<protein>
    <recommendedName>
        <fullName evidence="1">[acyl-carrier-protein] S-malonyltransferase</fullName>
        <ecNumber evidence="1">2.3.1.39</ecNumber>
    </recommendedName>
</protein>
<dbReference type="InterPro" id="IPR050858">
    <property type="entry name" value="Mal-CoA-ACP_Trans/PKS_FabD"/>
</dbReference>
<evidence type="ECO:0000256" key="1">
    <source>
        <dbReference type="ARBA" id="ARBA00013258"/>
    </source>
</evidence>